<keyword evidence="5" id="KW-0472">Membrane</keyword>
<dbReference type="InterPro" id="IPR002692">
    <property type="entry name" value="S45"/>
</dbReference>
<dbReference type="SUPFAM" id="SSF56235">
    <property type="entry name" value="N-terminal nucleophile aminohydrolases (Ntn hydrolases)"/>
    <property type="match status" value="1"/>
</dbReference>
<gene>
    <name evidence="6" type="ORF">GGR27_002088</name>
</gene>
<comment type="similarity">
    <text evidence="1">Belongs to the peptidase S45 family.</text>
</comment>
<dbReference type="PANTHER" id="PTHR34218">
    <property type="entry name" value="PEPTIDASE S45 PENICILLIN AMIDASE"/>
    <property type="match status" value="1"/>
</dbReference>
<sequence length="868" mass="97178">MNFRTTNNQRFAFGFCEHLTLPGMKIGYLFTSAILLILWVSLGSITNPFGSPLPRLGAFFNPGEGFWSNTENIDRDRRAICSKVLNDPRANGTVFFDDRNVPHVFASNLAEASYLQGYVHAADRLWQMDVSTRATEGRLSEVLGRRTYARDLKQIRTGYRRSAQLELDTIREHFPEDYAIIEAYSAGVNAYVDQLTPKDYAVEYKILGHEPIRWSPYRSILLMKGMSQALSSRYRDAEEATTRDKLPEDLYQLLFPKHQAGESPVVPDGPIAAKKGKAPRPLPVMSATGGSFAPPTSFAPAAAPTPANPPLTTEGLPASISALEEHPDAFTLLPPDPGNGSNNWAVSANHSNTGYPMLASDPHLALTLPSIWYEIQIHLPEVNARGVSLPGAPGIMIGYNDHVAYGETNVGQDVTDWFKITWVDVDRREYLLDGERIAADYAVDTLVIKGEDAEVIRTPWTVFGPVPEQTGPYADHAMRYLGHEAIGGSLRSHSTIGTFMKLMRAENLGDYENALSGYVDPAQNFVYADRHGEIALRPNGFFPVRPTGDGGLPYPGDRREYNWRGYVPFDQRPMQRNPERGFVASANQITTGTNFPYAYNGSFDEYRGRFINRRLERESVMNQRTMKELQLNSYSLQAEEITPLLLARLNRNQLNEEGTQILRLVADWDYRHEGNSRAATFFQQWKDKVYELTFDELSSDSINYLQPDDRVWTELIRKSPGHVIFDIVATTNFRETAATLVQRSFEELLDDLNGQLPAPWATARDSRVRHLGAIPGLGSGLITTGGGRSSPRVLMGGHGASWRMVVELGKHPRAWGALPGGASGHPASEAYDNGLENWTNGRYHELDRWRDWEEAEVKSAGRWEFRSE</sequence>
<dbReference type="PIRSF" id="PIRSF001227">
    <property type="entry name" value="Pen_acylase"/>
    <property type="match status" value="1"/>
</dbReference>
<proteinExistence type="inferred from homology"/>
<reference evidence="6 7" key="1">
    <citation type="submission" date="2020-03" db="EMBL/GenBank/DDBJ databases">
        <title>Genomic Encyclopedia of Type Strains, Phase IV (KMG-IV): sequencing the most valuable type-strain genomes for metagenomic binning, comparative biology and taxonomic classification.</title>
        <authorList>
            <person name="Goeker M."/>
        </authorList>
    </citation>
    <scope>NUCLEOTIDE SEQUENCE [LARGE SCALE GENOMIC DNA]</scope>
    <source>
        <strain evidence="6 7">DSM 105096</strain>
    </source>
</reference>
<dbReference type="Gene3D" id="1.10.439.10">
    <property type="entry name" value="Penicillin Amidohydrolase, domain 1"/>
    <property type="match status" value="1"/>
</dbReference>
<dbReference type="EMBL" id="JAATJH010000003">
    <property type="protein sequence ID" value="NJC26578.1"/>
    <property type="molecule type" value="Genomic_DNA"/>
</dbReference>
<evidence type="ECO:0000256" key="2">
    <source>
        <dbReference type="ARBA" id="ARBA00022801"/>
    </source>
</evidence>
<dbReference type="Gene3D" id="1.10.1400.10">
    <property type="match status" value="1"/>
</dbReference>
<dbReference type="CDD" id="cd03747">
    <property type="entry name" value="Ntn_PGA_like"/>
    <property type="match status" value="1"/>
</dbReference>
<dbReference type="PANTHER" id="PTHR34218:SF4">
    <property type="entry name" value="ACYL-HOMOSERINE LACTONE ACYLASE QUIP"/>
    <property type="match status" value="1"/>
</dbReference>
<evidence type="ECO:0000256" key="3">
    <source>
        <dbReference type="ARBA" id="ARBA00023145"/>
    </source>
</evidence>
<keyword evidence="5" id="KW-1133">Transmembrane helix</keyword>
<accession>A0ABX0XCB7</accession>
<protein>
    <submittedName>
        <fullName evidence="6">Penicillin amidase</fullName>
        <ecNumber evidence="6">3.5.1.11</ecNumber>
    </submittedName>
</protein>
<dbReference type="EC" id="3.5.1.11" evidence="6"/>
<organism evidence="6 7">
    <name type="scientific">Neolewinella antarctica</name>
    <dbReference type="NCBI Taxonomy" id="442734"/>
    <lineage>
        <taxon>Bacteria</taxon>
        <taxon>Pseudomonadati</taxon>
        <taxon>Bacteroidota</taxon>
        <taxon>Saprospiria</taxon>
        <taxon>Saprospirales</taxon>
        <taxon>Lewinellaceae</taxon>
        <taxon>Neolewinella</taxon>
    </lineage>
</organism>
<evidence type="ECO:0000256" key="5">
    <source>
        <dbReference type="SAM" id="Phobius"/>
    </source>
</evidence>
<dbReference type="Gene3D" id="3.60.20.10">
    <property type="entry name" value="Glutamine Phosphoribosylpyrophosphate, subunit 1, domain 1"/>
    <property type="match status" value="1"/>
</dbReference>
<dbReference type="Proteomes" id="UP000770785">
    <property type="component" value="Unassembled WGS sequence"/>
</dbReference>
<name>A0ABX0XCB7_9BACT</name>
<comment type="caution">
    <text evidence="6">The sequence shown here is derived from an EMBL/GenBank/DDBJ whole genome shotgun (WGS) entry which is preliminary data.</text>
</comment>
<feature type="transmembrane region" description="Helical" evidence="5">
    <location>
        <begin position="26"/>
        <end position="45"/>
    </location>
</feature>
<dbReference type="RefSeq" id="WP_168037349.1">
    <property type="nucleotide sequence ID" value="NZ_JAATJH010000003.1"/>
</dbReference>
<dbReference type="GO" id="GO:0008953">
    <property type="term" value="F:penicillin amidase activity"/>
    <property type="evidence" value="ECO:0007669"/>
    <property type="project" value="UniProtKB-EC"/>
</dbReference>
<keyword evidence="5" id="KW-0812">Transmembrane</keyword>
<dbReference type="Gene3D" id="2.30.120.10">
    <property type="match status" value="1"/>
</dbReference>
<feature type="region of interest" description="Disordered" evidence="4">
    <location>
        <begin position="261"/>
        <end position="290"/>
    </location>
</feature>
<dbReference type="InterPro" id="IPR014395">
    <property type="entry name" value="Pen/GL7ACA/AHL_acylase"/>
</dbReference>
<keyword evidence="2 6" id="KW-0378">Hydrolase</keyword>
<dbReference type="InterPro" id="IPR043147">
    <property type="entry name" value="Penicillin_amidase_A-knob"/>
</dbReference>
<dbReference type="InterPro" id="IPR023343">
    <property type="entry name" value="Penicillin_amidase_dom1"/>
</dbReference>
<evidence type="ECO:0000313" key="7">
    <source>
        <dbReference type="Proteomes" id="UP000770785"/>
    </source>
</evidence>
<keyword evidence="3" id="KW-0865">Zymogen</keyword>
<evidence type="ECO:0000313" key="6">
    <source>
        <dbReference type="EMBL" id="NJC26578.1"/>
    </source>
</evidence>
<dbReference type="InterPro" id="IPR029055">
    <property type="entry name" value="Ntn_hydrolases_N"/>
</dbReference>
<keyword evidence="7" id="KW-1185">Reference proteome</keyword>
<dbReference type="Pfam" id="PF01804">
    <property type="entry name" value="Penicil_amidase"/>
    <property type="match status" value="1"/>
</dbReference>
<evidence type="ECO:0000256" key="1">
    <source>
        <dbReference type="ARBA" id="ARBA00006586"/>
    </source>
</evidence>
<dbReference type="InterPro" id="IPR043146">
    <property type="entry name" value="Penicillin_amidase_N_B-knob"/>
</dbReference>
<evidence type="ECO:0000256" key="4">
    <source>
        <dbReference type="SAM" id="MobiDB-lite"/>
    </source>
</evidence>